<protein>
    <submittedName>
        <fullName evidence="1">DNA repair protein RAD23</fullName>
    </submittedName>
</protein>
<name>A0A0A8ZJU6_ARUDO</name>
<reference evidence="1" key="1">
    <citation type="submission" date="2014-09" db="EMBL/GenBank/DDBJ databases">
        <authorList>
            <person name="Magalhaes I.L.F."/>
            <person name="Oliveira U."/>
            <person name="Santos F.R."/>
            <person name="Vidigal T.H.D.A."/>
            <person name="Brescovit A.D."/>
            <person name="Santos A.J."/>
        </authorList>
    </citation>
    <scope>NUCLEOTIDE SEQUENCE</scope>
    <source>
        <tissue evidence="1">Shoot tissue taken approximately 20 cm above the soil surface</tissue>
    </source>
</reference>
<dbReference type="AlphaFoldDB" id="A0A0A8ZJU6"/>
<organism evidence="1">
    <name type="scientific">Arundo donax</name>
    <name type="common">Giant reed</name>
    <name type="synonym">Donax arundinaceus</name>
    <dbReference type="NCBI Taxonomy" id="35708"/>
    <lineage>
        <taxon>Eukaryota</taxon>
        <taxon>Viridiplantae</taxon>
        <taxon>Streptophyta</taxon>
        <taxon>Embryophyta</taxon>
        <taxon>Tracheophyta</taxon>
        <taxon>Spermatophyta</taxon>
        <taxon>Magnoliopsida</taxon>
        <taxon>Liliopsida</taxon>
        <taxon>Poales</taxon>
        <taxon>Poaceae</taxon>
        <taxon>PACMAD clade</taxon>
        <taxon>Arundinoideae</taxon>
        <taxon>Arundineae</taxon>
        <taxon>Arundo</taxon>
    </lineage>
</organism>
<dbReference type="EMBL" id="GBRH01258814">
    <property type="protein sequence ID" value="JAD39081.1"/>
    <property type="molecule type" value="Transcribed_RNA"/>
</dbReference>
<proteinExistence type="predicted"/>
<evidence type="ECO:0000313" key="1">
    <source>
        <dbReference type="EMBL" id="JAD39081.1"/>
    </source>
</evidence>
<sequence length="64" mass="7628">MQPVEHVAQCFCPMSHHPFRELIELLPLSCCQQQGLRQLDHKDLLQWIQQQQELGRLWQLVQGH</sequence>
<reference evidence="1" key="2">
    <citation type="journal article" date="2015" name="Data Brief">
        <title>Shoot transcriptome of the giant reed, Arundo donax.</title>
        <authorList>
            <person name="Barrero R.A."/>
            <person name="Guerrero F.D."/>
            <person name="Moolhuijzen P."/>
            <person name="Goolsby J.A."/>
            <person name="Tidwell J."/>
            <person name="Bellgard S.E."/>
            <person name="Bellgard M.I."/>
        </authorList>
    </citation>
    <scope>NUCLEOTIDE SEQUENCE</scope>
    <source>
        <tissue evidence="1">Shoot tissue taken approximately 20 cm above the soil surface</tissue>
    </source>
</reference>
<accession>A0A0A8ZJU6</accession>